<proteinExistence type="predicted"/>
<dbReference type="OrthoDB" id="5363290at2759"/>
<protein>
    <recommendedName>
        <fullName evidence="5">MARVEL domain-containing protein</fullName>
    </recommendedName>
</protein>
<keyword evidence="2" id="KW-0472">Membrane</keyword>
<organism evidence="3 4">
    <name type="scientific">Penicillium capsulatum</name>
    <dbReference type="NCBI Taxonomy" id="69766"/>
    <lineage>
        <taxon>Eukaryota</taxon>
        <taxon>Fungi</taxon>
        <taxon>Dikarya</taxon>
        <taxon>Ascomycota</taxon>
        <taxon>Pezizomycotina</taxon>
        <taxon>Eurotiomycetes</taxon>
        <taxon>Eurotiomycetidae</taxon>
        <taxon>Eurotiales</taxon>
        <taxon>Aspergillaceae</taxon>
        <taxon>Penicillium</taxon>
    </lineage>
</organism>
<dbReference type="PANTHER" id="PTHR42083:SF1">
    <property type="entry name" value="MARVEL DOMAIN-CONTAINING PROTEIN"/>
    <property type="match status" value="1"/>
</dbReference>
<dbReference type="PANTHER" id="PTHR42083">
    <property type="entry name" value="MARVEL DOMAIN-CONTAINING PROTEIN"/>
    <property type="match status" value="1"/>
</dbReference>
<feature type="transmembrane region" description="Helical" evidence="2">
    <location>
        <begin position="62"/>
        <end position="86"/>
    </location>
</feature>
<keyword evidence="2" id="KW-1133">Transmembrane helix</keyword>
<keyword evidence="4" id="KW-1185">Reference proteome</keyword>
<keyword evidence="2" id="KW-0812">Transmembrane</keyword>
<comment type="caution">
    <text evidence="3">The sequence shown here is derived from an EMBL/GenBank/DDBJ whole genome shotgun (WGS) entry which is preliminary data.</text>
</comment>
<evidence type="ECO:0000256" key="2">
    <source>
        <dbReference type="SAM" id="Phobius"/>
    </source>
</evidence>
<dbReference type="AlphaFoldDB" id="A0A9W9I1D0"/>
<name>A0A9W9I1D0_9EURO</name>
<dbReference type="EMBL" id="JAPQKO010000005">
    <property type="protein sequence ID" value="KAJ5161085.1"/>
    <property type="molecule type" value="Genomic_DNA"/>
</dbReference>
<feature type="transmembrane region" description="Helical" evidence="2">
    <location>
        <begin position="93"/>
        <end position="111"/>
    </location>
</feature>
<feature type="transmembrane region" description="Helical" evidence="2">
    <location>
        <begin position="131"/>
        <end position="153"/>
    </location>
</feature>
<feature type="region of interest" description="Disordered" evidence="1">
    <location>
        <begin position="192"/>
        <end position="222"/>
    </location>
</feature>
<evidence type="ECO:0008006" key="5">
    <source>
        <dbReference type="Google" id="ProtNLM"/>
    </source>
</evidence>
<evidence type="ECO:0000256" key="1">
    <source>
        <dbReference type="SAM" id="MobiDB-lite"/>
    </source>
</evidence>
<dbReference type="Proteomes" id="UP001146351">
    <property type="component" value="Unassembled WGS sequence"/>
</dbReference>
<evidence type="ECO:0000313" key="3">
    <source>
        <dbReference type="EMBL" id="KAJ5161085.1"/>
    </source>
</evidence>
<reference evidence="3" key="2">
    <citation type="journal article" date="2023" name="IMA Fungus">
        <title>Comparative genomic study of the Penicillium genus elucidates a diverse pangenome and 15 lateral gene transfer events.</title>
        <authorList>
            <person name="Petersen C."/>
            <person name="Sorensen T."/>
            <person name="Nielsen M.R."/>
            <person name="Sondergaard T.E."/>
            <person name="Sorensen J.L."/>
            <person name="Fitzpatrick D.A."/>
            <person name="Frisvad J.C."/>
            <person name="Nielsen K.L."/>
        </authorList>
    </citation>
    <scope>NUCLEOTIDE SEQUENCE</scope>
    <source>
        <strain evidence="3">IBT 21917</strain>
    </source>
</reference>
<reference evidence="3" key="1">
    <citation type="submission" date="2022-11" db="EMBL/GenBank/DDBJ databases">
        <authorList>
            <person name="Petersen C."/>
        </authorList>
    </citation>
    <scope>NUCLEOTIDE SEQUENCE</scope>
    <source>
        <strain evidence="3">IBT 21917</strain>
    </source>
</reference>
<evidence type="ECO:0000313" key="4">
    <source>
        <dbReference type="Proteomes" id="UP001146351"/>
    </source>
</evidence>
<accession>A0A9W9I1D0</accession>
<gene>
    <name evidence="3" type="ORF">N7492_006477</name>
</gene>
<sequence length="222" mass="24849">MPKKTVPGIEQYWHKTGICGIFTRTALRTLQFVLAVTVAGLYGVDLAHATKTNTHARSEWIYAEFVAALSVITCVVHCFVTVIHVAWSTWDGVLFILWLAQLGVFGTTYISNPPAGQDEFTTSVIRMEAAVWINLVNMVLWLTTFVLGIAWCIRTRKVTRRIEPLDEDKGCAVRSVADQDVGSYTGVEFDAKGDMKEIEKQSTRPSDHDTLETDSMMKKEKS</sequence>